<dbReference type="Gene3D" id="2.70.98.20">
    <property type="entry name" value="Copper amine oxidase, catalytic domain"/>
    <property type="match status" value="1"/>
</dbReference>
<dbReference type="SUPFAM" id="SSF49998">
    <property type="entry name" value="Amine oxidase catalytic domain"/>
    <property type="match status" value="1"/>
</dbReference>
<dbReference type="EMBL" id="CADCVL010000050">
    <property type="protein sequence ID" value="CAA9466023.1"/>
    <property type="molecule type" value="Genomic_DNA"/>
</dbReference>
<sequence>HEIVGVHLGRREILRFPGGAPATARAARARCGLPDADQRTTTTRAGAARITVTRDGETLWRLIAVRPAASSGAQGSGVELRGVSYRGRRVLRRAHVPILNVRYDGNACGPFRDWQNEEGRFQAQGSAPAPGFRLCPAPATTILESGEDRGNFAGVAVFVDGDEVELVSELEAGWYRYVSRWRLHADGTIRARFGFGAVDNSCVCVTHHHHTYWRFDFDIAGAADDTVLEHNDPPLPGHSGNWHTLRHEIRRKRNAGRKRRWRIRNRGSGEGYVLIPGADDGEADNYGVGDFWALRHRSSQIDDTAAGEFDTRAHLDSFVNGDAIVGTNVVVWYAAHFRHEVGHQHADDASHIVGPTLRPDRW</sequence>
<evidence type="ECO:0008006" key="2">
    <source>
        <dbReference type="Google" id="ProtNLM"/>
    </source>
</evidence>
<organism evidence="1">
    <name type="scientific">uncultured Solirubrobacteraceae bacterium</name>
    <dbReference type="NCBI Taxonomy" id="1162706"/>
    <lineage>
        <taxon>Bacteria</taxon>
        <taxon>Bacillati</taxon>
        <taxon>Actinomycetota</taxon>
        <taxon>Thermoleophilia</taxon>
        <taxon>Solirubrobacterales</taxon>
        <taxon>Solirubrobacteraceae</taxon>
        <taxon>environmental samples</taxon>
    </lineage>
</organism>
<evidence type="ECO:0000313" key="1">
    <source>
        <dbReference type="EMBL" id="CAA9466023.1"/>
    </source>
</evidence>
<dbReference type="GO" id="GO:0005507">
    <property type="term" value="F:copper ion binding"/>
    <property type="evidence" value="ECO:0007669"/>
    <property type="project" value="InterPro"/>
</dbReference>
<dbReference type="GO" id="GO:0008131">
    <property type="term" value="F:primary methylamine oxidase activity"/>
    <property type="evidence" value="ECO:0007669"/>
    <property type="project" value="InterPro"/>
</dbReference>
<proteinExistence type="predicted"/>
<name>A0A6J4R764_9ACTN</name>
<dbReference type="GO" id="GO:0048038">
    <property type="term" value="F:quinone binding"/>
    <property type="evidence" value="ECO:0007669"/>
    <property type="project" value="InterPro"/>
</dbReference>
<dbReference type="GO" id="GO:0009308">
    <property type="term" value="P:amine metabolic process"/>
    <property type="evidence" value="ECO:0007669"/>
    <property type="project" value="InterPro"/>
</dbReference>
<reference evidence="1" key="1">
    <citation type="submission" date="2020-02" db="EMBL/GenBank/DDBJ databases">
        <authorList>
            <person name="Meier V. D."/>
        </authorList>
    </citation>
    <scope>NUCLEOTIDE SEQUENCE</scope>
    <source>
        <strain evidence="1">AVDCRST_MAG65</strain>
    </source>
</reference>
<protein>
    <recommendedName>
        <fullName evidence="2">Copper amine oxidase catalytic domain-containing protein</fullName>
    </recommendedName>
</protein>
<dbReference type="AlphaFoldDB" id="A0A6J4R764"/>
<feature type="non-terminal residue" evidence="1">
    <location>
        <position position="1"/>
    </location>
</feature>
<dbReference type="InterPro" id="IPR036460">
    <property type="entry name" value="Cu_amine_oxidase_C_sf"/>
</dbReference>
<accession>A0A6J4R764</accession>
<gene>
    <name evidence="1" type="ORF">AVDCRST_MAG65-292</name>
</gene>